<dbReference type="GO" id="GO:0031515">
    <property type="term" value="C:tRNA (m1A) methyltransferase complex"/>
    <property type="evidence" value="ECO:0007669"/>
    <property type="project" value="InterPro"/>
</dbReference>
<feature type="region of interest" description="Disordered" evidence="2">
    <location>
        <begin position="1001"/>
        <end position="1052"/>
    </location>
</feature>
<keyword evidence="3" id="KW-0472">Membrane</keyword>
<dbReference type="InterPro" id="IPR050767">
    <property type="entry name" value="Sel1_AlgK"/>
</dbReference>
<dbReference type="Proteomes" id="UP000245591">
    <property type="component" value="Unassembled WGS sequence"/>
</dbReference>
<feature type="compositionally biased region" description="Basic and acidic residues" evidence="2">
    <location>
        <begin position="1026"/>
        <end position="1041"/>
    </location>
</feature>
<keyword evidence="3" id="KW-1133">Transmembrane helix</keyword>
<protein>
    <submittedName>
        <fullName evidence="4">Uncharacterized protein</fullName>
    </submittedName>
</protein>
<dbReference type="GO" id="GO:0030488">
    <property type="term" value="P:tRNA methylation"/>
    <property type="evidence" value="ECO:0007669"/>
    <property type="project" value="InterPro"/>
</dbReference>
<feature type="transmembrane region" description="Helical" evidence="3">
    <location>
        <begin position="1070"/>
        <end position="1086"/>
    </location>
</feature>
<evidence type="ECO:0000256" key="3">
    <source>
        <dbReference type="SAM" id="Phobius"/>
    </source>
</evidence>
<organism evidence="4 5">
    <name type="scientific">Smittium angustum</name>
    <dbReference type="NCBI Taxonomy" id="133377"/>
    <lineage>
        <taxon>Eukaryota</taxon>
        <taxon>Fungi</taxon>
        <taxon>Fungi incertae sedis</taxon>
        <taxon>Zoopagomycota</taxon>
        <taxon>Kickxellomycotina</taxon>
        <taxon>Harpellomycetes</taxon>
        <taxon>Harpellales</taxon>
        <taxon>Legeriomycetaceae</taxon>
        <taxon>Smittium</taxon>
    </lineage>
</organism>
<dbReference type="GO" id="GO:0005789">
    <property type="term" value="C:endoplasmic reticulum membrane"/>
    <property type="evidence" value="ECO:0007669"/>
    <property type="project" value="TreeGrafter"/>
</dbReference>
<dbReference type="GO" id="GO:0036503">
    <property type="term" value="P:ERAD pathway"/>
    <property type="evidence" value="ECO:0007669"/>
    <property type="project" value="TreeGrafter"/>
</dbReference>
<name>A0A2U1J1A0_SMIAN</name>
<sequence length="1102" mass="124973">MEFINDGIVKEKDLLIVKLPSGNSKIIKIEDKKHIELGKFGSFDKDKLIGKPYGQWYEIFGNGEIRPILNSKFEVLDETGANNQEIFDGKDSQKISQSEIEDLKKEKKINYIRIDTLSQLLSISNVCSSSRVLAVDNTQGMIIGSLLSRMERGAILGIHDGNNHNYDIIRYFNFSEEKKALLHALSWEQTERQLGEFEEVLPENATENETKGRDRRLKSHTLLKNTLDVFRNEPFDSLVISCDYEPLSVLKKLIVYLGGSRTVSLLAAFEYMRMSQNFLSVTISESWLREYQVLPNRTHPLMNMTSSGGYLLRNLNTGGQHNNQGLKTNSEILDLKIENSKIQAQKRDKAINLLNEFESHNPFGYLKFAERTPKRRYDIINQVWETLFKEEKNLSSGDDNYNKYLKDTEKIKEKEKLWRSNLKPIIHNAQQHLINLAEKGDYEAEFYLAEQEMYGKGGFPMNLKSSFLRWKNLAQNTGNSTAQFMLAIFYSTGLGGVSINPGLAHTYLNVASLQGNSRAQLMLAHRYMNGIETSTDCIEAVNLYSTVTRKSVDYYYSGPHLGRNIPKQLAYIYHNNNGIYGVQTDRKSKTSKKETKKEVISTIEYYKFKAGKGDIDAHLRLANLYQYGGSFVKIDYDMSYKYMTQAANLIFNPGTITIKNPTLEKVSLASMLCELLGKAYLNGNGVDKDYIEAMKWFKAGTAYKSGPCCNALGYMYHEGLGVDVDFKKGTEFFKKAADLLDSNGFVNFGLTLYNSNPSLASEYFTKAMVSGNFRGYFYGSELHKQSGNTKIMCKTLTLYYRAVAYGADWEYSLTPEIDRAIQNKVDSALLIYNIIAAEMGYKAGIANSAYLLEKYNQKLEKDPSNFLDFLQFKNPEKLAAIYWTRAANMNVPDARVKQGDYYYYGKGVEKDESKAASAYLIASETEGNALAMWNLAYMYEFGIGVKRDFHMAKRWYDQSSEYLKSGTLAAGISMARLAVNYYIAKISGENVGSGPLFMAPPPKSHNPLNQDKIAPKKKKNINNDNADDKKDGFNLHGKENAQENDGSNFEANTNGLEDNEVFAKVLLSDYHIIIALCLLLGYLVLIRNRRAARNEENNERPA</sequence>
<dbReference type="InterPro" id="IPR017423">
    <property type="entry name" value="TRM6"/>
</dbReference>
<dbReference type="SMART" id="SM00671">
    <property type="entry name" value="SEL1"/>
    <property type="match status" value="7"/>
</dbReference>
<evidence type="ECO:0000256" key="2">
    <source>
        <dbReference type="SAM" id="MobiDB-lite"/>
    </source>
</evidence>
<dbReference type="AlphaFoldDB" id="A0A2U1J1A0"/>
<keyword evidence="5" id="KW-1185">Reference proteome</keyword>
<evidence type="ECO:0000313" key="5">
    <source>
        <dbReference type="Proteomes" id="UP000245591"/>
    </source>
</evidence>
<dbReference type="InterPro" id="IPR006597">
    <property type="entry name" value="Sel1-like"/>
</dbReference>
<dbReference type="PANTHER" id="PTHR11102">
    <property type="entry name" value="SEL-1-LIKE PROTEIN"/>
    <property type="match status" value="1"/>
</dbReference>
<dbReference type="SUPFAM" id="SSF81901">
    <property type="entry name" value="HCP-like"/>
    <property type="match status" value="3"/>
</dbReference>
<dbReference type="PANTHER" id="PTHR11102:SF147">
    <property type="entry name" value="SEL1L ADAPTOR SUBUNIT OF ERAD E3 UBIQUITIN LIGASE"/>
    <property type="match status" value="1"/>
</dbReference>
<feature type="compositionally biased region" description="Polar residues" evidence="2">
    <location>
        <begin position="1043"/>
        <end position="1052"/>
    </location>
</feature>
<evidence type="ECO:0000256" key="1">
    <source>
        <dbReference type="ARBA" id="ARBA00038101"/>
    </source>
</evidence>
<keyword evidence="3" id="KW-0812">Transmembrane</keyword>
<dbReference type="EMBL" id="MBFU01000513">
    <property type="protein sequence ID" value="PVZ98752.1"/>
    <property type="molecule type" value="Genomic_DNA"/>
</dbReference>
<reference evidence="4 5" key="1">
    <citation type="journal article" date="2018" name="MBio">
        <title>Comparative Genomics Reveals the Core Gene Toolbox for the Fungus-Insect Symbiosis.</title>
        <authorList>
            <person name="Wang Y."/>
            <person name="Stata M."/>
            <person name="Wang W."/>
            <person name="Stajich J.E."/>
            <person name="White M.M."/>
            <person name="Moncalvo J.M."/>
        </authorList>
    </citation>
    <scope>NUCLEOTIDE SEQUENCE [LARGE SCALE GENOMIC DNA]</scope>
    <source>
        <strain evidence="4 5">AUS-126-30</strain>
    </source>
</reference>
<dbReference type="Pfam" id="PF04189">
    <property type="entry name" value="Gcd10p"/>
    <property type="match status" value="1"/>
</dbReference>
<dbReference type="Gene3D" id="3.10.330.20">
    <property type="match status" value="1"/>
</dbReference>
<dbReference type="InterPro" id="IPR011990">
    <property type="entry name" value="TPR-like_helical_dom_sf"/>
</dbReference>
<gene>
    <name evidence="4" type="ORF">BB558_005228</name>
</gene>
<comment type="caution">
    <text evidence="4">The sequence shown here is derived from an EMBL/GenBank/DDBJ whole genome shotgun (WGS) entry which is preliminary data.</text>
</comment>
<comment type="similarity">
    <text evidence="1">Belongs to the sel-1 family.</text>
</comment>
<dbReference type="Gene3D" id="1.25.40.10">
    <property type="entry name" value="Tetratricopeptide repeat domain"/>
    <property type="match status" value="2"/>
</dbReference>
<accession>A0A2U1J1A0</accession>
<proteinExistence type="inferred from homology"/>
<evidence type="ECO:0000313" key="4">
    <source>
        <dbReference type="EMBL" id="PVZ98752.1"/>
    </source>
</evidence>
<dbReference type="Pfam" id="PF08238">
    <property type="entry name" value="Sel1"/>
    <property type="match status" value="8"/>
</dbReference>